<organism evidence="2 3">
    <name type="scientific">Vibrio aerogenes CECT 7868</name>
    <dbReference type="NCBI Taxonomy" id="1216006"/>
    <lineage>
        <taxon>Bacteria</taxon>
        <taxon>Pseudomonadati</taxon>
        <taxon>Pseudomonadota</taxon>
        <taxon>Gammaproteobacteria</taxon>
        <taxon>Vibrionales</taxon>
        <taxon>Vibrionaceae</taxon>
        <taxon>Vibrio</taxon>
    </lineage>
</organism>
<feature type="signal peptide" evidence="1">
    <location>
        <begin position="1"/>
        <end position="23"/>
    </location>
</feature>
<feature type="chain" id="PRO_5012951645" description="Secreted protein" evidence="1">
    <location>
        <begin position="24"/>
        <end position="173"/>
    </location>
</feature>
<accession>A0A1M5USZ0</accession>
<protein>
    <recommendedName>
        <fullName evidence="4">Secreted protein</fullName>
    </recommendedName>
</protein>
<evidence type="ECO:0008006" key="4">
    <source>
        <dbReference type="Google" id="ProtNLM"/>
    </source>
</evidence>
<evidence type="ECO:0000313" key="2">
    <source>
        <dbReference type="EMBL" id="SHH66054.1"/>
    </source>
</evidence>
<reference evidence="2 3" key="1">
    <citation type="submission" date="2016-11" db="EMBL/GenBank/DDBJ databases">
        <authorList>
            <person name="Jaros S."/>
            <person name="Januszkiewicz K."/>
            <person name="Wedrychowicz H."/>
        </authorList>
    </citation>
    <scope>NUCLEOTIDE SEQUENCE [LARGE SCALE GENOMIC DNA]</scope>
    <source>
        <strain evidence="2 3">CECT 7868</strain>
    </source>
</reference>
<dbReference type="AlphaFoldDB" id="A0A1M5USZ0"/>
<keyword evidence="1" id="KW-0732">Signal</keyword>
<dbReference type="RefSeq" id="WP_073601964.1">
    <property type="nucleotide sequence ID" value="NZ_FQXZ01000004.1"/>
</dbReference>
<keyword evidence="3" id="KW-1185">Reference proteome</keyword>
<dbReference type="EMBL" id="FQXZ01000004">
    <property type="protein sequence ID" value="SHH66054.1"/>
    <property type="molecule type" value="Genomic_DNA"/>
</dbReference>
<dbReference type="Proteomes" id="UP000184608">
    <property type="component" value="Unassembled WGS sequence"/>
</dbReference>
<proteinExistence type="predicted"/>
<evidence type="ECO:0000313" key="3">
    <source>
        <dbReference type="Proteomes" id="UP000184608"/>
    </source>
</evidence>
<name>A0A1M5USZ0_9VIBR</name>
<evidence type="ECO:0000256" key="1">
    <source>
        <dbReference type="SAM" id="SignalP"/>
    </source>
</evidence>
<gene>
    <name evidence="2" type="ORF">VA7868_00163</name>
</gene>
<sequence>MKYSKIAAGLCSVAALFASQAFAYQSTLHRPVPTCNADETLVWDTYSFSPIHGFSAGDNIVTNIAWANFSIDKNKAQNIRNFFVQVVFGNKTQYNEHNVYVVPTGSNVQDIYWKLGVQGYDWIRFDNLDSSYYADQIKRTGKTTLGISHIDPHGEFKEYFYVEDVTIGFCSKN</sequence>
<dbReference type="OrthoDB" id="19542at2"/>